<reference evidence="1 2" key="1">
    <citation type="journal article" date="2015" name="Infect. Genet. Evol.">
        <title>Genomic sequences of six botulinum neurotoxin-producing strains representing three clostridial species illustrate the mobility and diversity of botulinum neurotoxin genes.</title>
        <authorList>
            <person name="Smith T.J."/>
            <person name="Hill K.K."/>
            <person name="Xie G."/>
            <person name="Foley B.T."/>
            <person name="Williamson C.H."/>
            <person name="Foster J.T."/>
            <person name="Johnson S.L."/>
            <person name="Chertkov O."/>
            <person name="Teshima H."/>
            <person name="Gibbons H.S."/>
            <person name="Johnsky L.A."/>
            <person name="Karavis M.A."/>
            <person name="Smith L.A."/>
        </authorList>
    </citation>
    <scope>NUCLEOTIDE SEQUENCE [LARGE SCALE GENOMIC DNA]</scope>
    <source>
        <strain evidence="1 2">CDC 2741</strain>
    </source>
</reference>
<dbReference type="Proteomes" id="UP000031366">
    <property type="component" value="Unassembled WGS sequence"/>
</dbReference>
<keyword evidence="2" id="KW-1185">Reference proteome</keyword>
<dbReference type="AlphaFoldDB" id="A0A0C1U8H5"/>
<dbReference type="RefSeq" id="WP_039630383.1">
    <property type="nucleotide sequence ID" value="NZ_AYSO01000012.1"/>
</dbReference>
<dbReference type="STRING" id="29341.RSJ17_11815"/>
<sequence length="122" mass="14122">MYDKPKIKISDKAYESLISLLQNHTEYGFVRFKYINGCCRSSKVEILLDSENHNDIRDNIEDLNIVYDNELINYIKEITLTYRNNSFMVKTILKDGVKNTCNKKLQGNCSGCNKGCNLTLKK</sequence>
<comment type="caution">
    <text evidence="1">The sequence shown here is derived from an EMBL/GenBank/DDBJ whole genome shotgun (WGS) entry which is preliminary data.</text>
</comment>
<gene>
    <name evidence="1" type="ORF">U732_3861</name>
</gene>
<dbReference type="SUPFAM" id="SSF89360">
    <property type="entry name" value="HesB-like domain"/>
    <property type="match status" value="1"/>
</dbReference>
<name>A0A0C1U8H5_9CLOT</name>
<dbReference type="InterPro" id="IPR035903">
    <property type="entry name" value="HesB-like_dom_sf"/>
</dbReference>
<accession>A0A0C1U8H5</accession>
<protein>
    <submittedName>
        <fullName evidence="1">Iron-sulfur cluster biosynthesis family protein</fullName>
    </submittedName>
</protein>
<organism evidence="1 2">
    <name type="scientific">Clostridium argentinense CDC 2741</name>
    <dbReference type="NCBI Taxonomy" id="1418104"/>
    <lineage>
        <taxon>Bacteria</taxon>
        <taxon>Bacillati</taxon>
        <taxon>Bacillota</taxon>
        <taxon>Clostridia</taxon>
        <taxon>Eubacteriales</taxon>
        <taxon>Clostridiaceae</taxon>
        <taxon>Clostridium</taxon>
    </lineage>
</organism>
<evidence type="ECO:0000313" key="1">
    <source>
        <dbReference type="EMBL" id="KIE48003.1"/>
    </source>
</evidence>
<evidence type="ECO:0000313" key="2">
    <source>
        <dbReference type="Proteomes" id="UP000031366"/>
    </source>
</evidence>
<dbReference type="EMBL" id="AYSO01000012">
    <property type="protein sequence ID" value="KIE48003.1"/>
    <property type="molecule type" value="Genomic_DNA"/>
</dbReference>
<proteinExistence type="predicted"/>
<dbReference type="OrthoDB" id="1934235at2"/>
<dbReference type="Gene3D" id="2.60.300.12">
    <property type="entry name" value="HesB-like domain"/>
    <property type="match status" value="1"/>
</dbReference>